<dbReference type="STRING" id="428993.SAMN06296058_3217"/>
<sequence>MSTVQTLLNNDDLAEAFTRLEEAAALQEMASRVERWNAEDVEMLTRCSAVSWRLLEQAKAALSRTAGCLP</sequence>
<proteinExistence type="predicted"/>
<dbReference type="Proteomes" id="UP000190341">
    <property type="component" value="Unassembled WGS sequence"/>
</dbReference>
<dbReference type="AlphaFoldDB" id="A0A1T5LVV2"/>
<gene>
    <name evidence="1" type="ORF">SAMN06296058_3217</name>
</gene>
<keyword evidence="2" id="KW-1185">Reference proteome</keyword>
<reference evidence="1 2" key="1">
    <citation type="submission" date="2017-02" db="EMBL/GenBank/DDBJ databases">
        <authorList>
            <person name="Peterson S.W."/>
        </authorList>
    </citation>
    <scope>NUCLEOTIDE SEQUENCE [LARGE SCALE GENOMIC DNA]</scope>
    <source>
        <strain evidence="1 2">P15</strain>
    </source>
</reference>
<dbReference type="RefSeq" id="WP_079725626.1">
    <property type="nucleotide sequence ID" value="NZ_BMCL01000001.1"/>
</dbReference>
<organism evidence="1 2">
    <name type="scientific">Pseudoxanthomonas indica</name>
    <dbReference type="NCBI Taxonomy" id="428993"/>
    <lineage>
        <taxon>Bacteria</taxon>
        <taxon>Pseudomonadati</taxon>
        <taxon>Pseudomonadota</taxon>
        <taxon>Gammaproteobacteria</taxon>
        <taxon>Lysobacterales</taxon>
        <taxon>Lysobacteraceae</taxon>
        <taxon>Pseudoxanthomonas</taxon>
    </lineage>
</organism>
<dbReference type="EMBL" id="FUZV01000002">
    <property type="protein sequence ID" value="SKC80130.1"/>
    <property type="molecule type" value="Genomic_DNA"/>
</dbReference>
<protein>
    <submittedName>
        <fullName evidence="1">Uncharacterized protein</fullName>
    </submittedName>
</protein>
<name>A0A1T5LVV2_9GAMM</name>
<evidence type="ECO:0000313" key="2">
    <source>
        <dbReference type="Proteomes" id="UP000190341"/>
    </source>
</evidence>
<evidence type="ECO:0000313" key="1">
    <source>
        <dbReference type="EMBL" id="SKC80130.1"/>
    </source>
</evidence>
<accession>A0A1T5LVV2</accession>